<evidence type="ECO:0000256" key="1">
    <source>
        <dbReference type="SAM" id="MobiDB-lite"/>
    </source>
</evidence>
<proteinExistence type="predicted"/>
<reference evidence="3" key="1">
    <citation type="submission" date="2024-07" db="EMBL/GenBank/DDBJ databases">
        <title>Two chromosome-level genome assemblies of Korean endemic species Abeliophyllum distichum and Forsythia ovata (Oleaceae).</title>
        <authorList>
            <person name="Jang H."/>
        </authorList>
    </citation>
    <scope>NUCLEOTIDE SEQUENCE [LARGE SCALE GENOMIC DNA]</scope>
</reference>
<feature type="compositionally biased region" description="Polar residues" evidence="1">
    <location>
        <begin position="128"/>
        <end position="144"/>
    </location>
</feature>
<name>A0ABD1SR64_9LAMI</name>
<accession>A0ABD1SR64</accession>
<sequence>MNEDEIPPLLSANEPVDLLGLNEVNPKAIELEESNALALAIIQPGNNPPLPSNALSEIGKTSGWELALVTAPSNHTSRVAETKLNCTSTKCANGNDVPARTNDDASTSAANDDAAAANMMMLVPHQNTAQYSQQQMPQMVSSNPFGDPFSYPPISMPPQGNYTLL</sequence>
<feature type="region of interest" description="Disordered" evidence="1">
    <location>
        <begin position="128"/>
        <end position="165"/>
    </location>
</feature>
<gene>
    <name evidence="2" type="ORF">Fot_37057</name>
</gene>
<protein>
    <submittedName>
        <fullName evidence="2">Clathrin assembly protein</fullName>
    </submittedName>
</protein>
<evidence type="ECO:0000313" key="3">
    <source>
        <dbReference type="Proteomes" id="UP001604277"/>
    </source>
</evidence>
<dbReference type="Proteomes" id="UP001604277">
    <property type="component" value="Unassembled WGS sequence"/>
</dbReference>
<dbReference type="EMBL" id="JBFOLJ010000010">
    <property type="protein sequence ID" value="KAL2503209.1"/>
    <property type="molecule type" value="Genomic_DNA"/>
</dbReference>
<comment type="caution">
    <text evidence="2">The sequence shown here is derived from an EMBL/GenBank/DDBJ whole genome shotgun (WGS) entry which is preliminary data.</text>
</comment>
<keyword evidence="3" id="KW-1185">Reference proteome</keyword>
<organism evidence="2 3">
    <name type="scientific">Forsythia ovata</name>
    <dbReference type="NCBI Taxonomy" id="205694"/>
    <lineage>
        <taxon>Eukaryota</taxon>
        <taxon>Viridiplantae</taxon>
        <taxon>Streptophyta</taxon>
        <taxon>Embryophyta</taxon>
        <taxon>Tracheophyta</taxon>
        <taxon>Spermatophyta</taxon>
        <taxon>Magnoliopsida</taxon>
        <taxon>eudicotyledons</taxon>
        <taxon>Gunneridae</taxon>
        <taxon>Pentapetalae</taxon>
        <taxon>asterids</taxon>
        <taxon>lamiids</taxon>
        <taxon>Lamiales</taxon>
        <taxon>Oleaceae</taxon>
        <taxon>Forsythieae</taxon>
        <taxon>Forsythia</taxon>
    </lineage>
</organism>
<evidence type="ECO:0000313" key="2">
    <source>
        <dbReference type="EMBL" id="KAL2503209.1"/>
    </source>
</evidence>
<dbReference type="AlphaFoldDB" id="A0ABD1SR64"/>